<dbReference type="InterPro" id="IPR000182">
    <property type="entry name" value="GNAT_dom"/>
</dbReference>
<dbReference type="Gene3D" id="3.40.630.30">
    <property type="match status" value="1"/>
</dbReference>
<keyword evidence="2" id="KW-0808">Transferase</keyword>
<dbReference type="RefSeq" id="WP_210250390.1">
    <property type="nucleotide sequence ID" value="NZ_BJZU01000066.1"/>
</dbReference>
<comment type="caution">
    <text evidence="2">The sequence shown here is derived from an EMBL/GenBank/DDBJ whole genome shotgun (WGS) entry which is preliminary data.</text>
</comment>
<protein>
    <submittedName>
        <fullName evidence="2">Acetyltransferase</fullName>
    </submittedName>
</protein>
<dbReference type="InterPro" id="IPR041496">
    <property type="entry name" value="YitH/HolE_GNAT"/>
</dbReference>
<dbReference type="GO" id="GO:0016747">
    <property type="term" value="F:acyltransferase activity, transferring groups other than amino-acyl groups"/>
    <property type="evidence" value="ECO:0007669"/>
    <property type="project" value="InterPro"/>
</dbReference>
<reference evidence="5" key="2">
    <citation type="journal article" date="2019" name="Int. J. Syst. Evol. Microbiol.">
        <title>The Global Catalogue of Microorganisms (GCM) 10K type strain sequencing project: providing services to taxonomists for standard genome sequencing and annotation.</title>
        <authorList>
            <consortium name="The Broad Institute Genomics Platform"/>
            <consortium name="The Broad Institute Genome Sequencing Center for Infectious Disease"/>
            <person name="Wu L."/>
            <person name="Ma J."/>
        </authorList>
    </citation>
    <scope>NUCLEOTIDE SEQUENCE [LARGE SCALE GENOMIC DNA]</scope>
    <source>
        <strain evidence="5">NBRC 107715</strain>
    </source>
</reference>
<name>A0A512J5S3_9HYPH</name>
<organism evidence="2 4">
    <name type="scientific">Methylobacterium oxalidis</name>
    <dbReference type="NCBI Taxonomy" id="944322"/>
    <lineage>
        <taxon>Bacteria</taxon>
        <taxon>Pseudomonadati</taxon>
        <taxon>Pseudomonadota</taxon>
        <taxon>Alphaproteobacteria</taxon>
        <taxon>Hyphomicrobiales</taxon>
        <taxon>Methylobacteriaceae</taxon>
        <taxon>Methylobacterium</taxon>
    </lineage>
</organism>
<dbReference type="Proteomes" id="UP000321960">
    <property type="component" value="Unassembled WGS sequence"/>
</dbReference>
<reference evidence="2 4" key="3">
    <citation type="submission" date="2019-07" db="EMBL/GenBank/DDBJ databases">
        <title>Whole genome shotgun sequence of Methylobacterium oxalidis NBRC 107715.</title>
        <authorList>
            <person name="Hosoyama A."/>
            <person name="Uohara A."/>
            <person name="Ohji S."/>
            <person name="Ichikawa N."/>
        </authorList>
    </citation>
    <scope>NUCLEOTIDE SEQUENCE [LARGE SCALE GENOMIC DNA]</scope>
    <source>
        <strain evidence="2 4">NBRC 107715</strain>
    </source>
</reference>
<dbReference type="SUPFAM" id="SSF55729">
    <property type="entry name" value="Acyl-CoA N-acyltransferases (Nat)"/>
    <property type="match status" value="1"/>
</dbReference>
<evidence type="ECO:0000313" key="2">
    <source>
        <dbReference type="EMBL" id="GEP05331.1"/>
    </source>
</evidence>
<gene>
    <name evidence="3" type="ORF">GCM10007888_19110</name>
    <name evidence="2" type="ORF">MOX02_33690</name>
</gene>
<feature type="domain" description="N-acetyltransferase" evidence="1">
    <location>
        <begin position="10"/>
        <end position="144"/>
    </location>
</feature>
<dbReference type="Proteomes" id="UP001156856">
    <property type="component" value="Unassembled WGS sequence"/>
</dbReference>
<evidence type="ECO:0000313" key="5">
    <source>
        <dbReference type="Proteomes" id="UP001156856"/>
    </source>
</evidence>
<dbReference type="CDD" id="cd04301">
    <property type="entry name" value="NAT_SF"/>
    <property type="match status" value="1"/>
</dbReference>
<dbReference type="InterPro" id="IPR016181">
    <property type="entry name" value="Acyl_CoA_acyltransferase"/>
</dbReference>
<dbReference type="EMBL" id="BJZU01000066">
    <property type="protein sequence ID" value="GEP05331.1"/>
    <property type="molecule type" value="Genomic_DNA"/>
</dbReference>
<evidence type="ECO:0000313" key="3">
    <source>
        <dbReference type="EMBL" id="GLS63530.1"/>
    </source>
</evidence>
<sequence length="284" mass="29330">MASPHPGDGISIRTMSPAELGLALDWAAAEGWNPGLDDGACFRAADPGGFLMLHDGDAPAGSISLVRYGEAFGFLGLFIVRPDRRGQGLGRRLWEAGLGRLPGGTVGLDGVVEQQGAYARAGFVLAHRNVRFSGTPRPSGPPDPRVVPVDAALLPAVLAFDRRFFPAPREAFLRCWLGGGRGVRALVADGAVAGYGVVRACRHGHKVGPLFAPDADAASALLAGLVAGLPGPVALDVPEPNGAAVRLAETLGLSPVFETARMYRGAAPGLPLAETFGITTFELG</sequence>
<dbReference type="PROSITE" id="PS51186">
    <property type="entry name" value="GNAT"/>
    <property type="match status" value="1"/>
</dbReference>
<dbReference type="AlphaFoldDB" id="A0A512J5S3"/>
<dbReference type="PANTHER" id="PTHR47237">
    <property type="entry name" value="SLL0310 PROTEIN"/>
    <property type="match status" value="1"/>
</dbReference>
<reference evidence="3" key="1">
    <citation type="journal article" date="2014" name="Int. J. Syst. Evol. Microbiol.">
        <title>Complete genome of a new Firmicutes species belonging to the dominant human colonic microbiota ('Ruminococcus bicirculans') reveals two chromosomes and a selective capacity to utilize plant glucans.</title>
        <authorList>
            <consortium name="NISC Comparative Sequencing Program"/>
            <person name="Wegmann U."/>
            <person name="Louis P."/>
            <person name="Goesmann A."/>
            <person name="Henrissat B."/>
            <person name="Duncan S.H."/>
            <person name="Flint H.J."/>
        </authorList>
    </citation>
    <scope>NUCLEOTIDE SEQUENCE</scope>
    <source>
        <strain evidence="3">NBRC 107715</strain>
    </source>
</reference>
<dbReference type="PANTHER" id="PTHR47237:SF1">
    <property type="entry name" value="SLL0310 PROTEIN"/>
    <property type="match status" value="1"/>
</dbReference>
<dbReference type="Pfam" id="PF00583">
    <property type="entry name" value="Acetyltransf_1"/>
    <property type="match status" value="1"/>
</dbReference>
<proteinExistence type="predicted"/>
<reference evidence="3" key="4">
    <citation type="submission" date="2023-01" db="EMBL/GenBank/DDBJ databases">
        <title>Draft genome sequence of Methylobacterium oxalidis strain NBRC 107715.</title>
        <authorList>
            <person name="Sun Q."/>
            <person name="Mori K."/>
        </authorList>
    </citation>
    <scope>NUCLEOTIDE SEQUENCE</scope>
    <source>
        <strain evidence="3">NBRC 107715</strain>
    </source>
</reference>
<keyword evidence="5" id="KW-1185">Reference proteome</keyword>
<evidence type="ECO:0000313" key="4">
    <source>
        <dbReference type="Proteomes" id="UP000321960"/>
    </source>
</evidence>
<accession>A0A512J5S3</accession>
<dbReference type="EMBL" id="BSPK01000024">
    <property type="protein sequence ID" value="GLS63530.1"/>
    <property type="molecule type" value="Genomic_DNA"/>
</dbReference>
<dbReference type="Gene3D" id="3.40.630.90">
    <property type="match status" value="1"/>
</dbReference>
<dbReference type="InterPro" id="IPR052729">
    <property type="entry name" value="Acyl/Acetyltrans_Enzymes"/>
</dbReference>
<evidence type="ECO:0000259" key="1">
    <source>
        <dbReference type="PROSITE" id="PS51186"/>
    </source>
</evidence>
<dbReference type="Pfam" id="PF18014">
    <property type="entry name" value="Acetyltransf_18"/>
    <property type="match status" value="1"/>
</dbReference>